<evidence type="ECO:0000313" key="1">
    <source>
        <dbReference type="EMBL" id="PLO64713.1"/>
    </source>
</evidence>
<feature type="non-terminal residue" evidence="1">
    <location>
        <position position="140"/>
    </location>
</feature>
<dbReference type="EMBL" id="PIDR01000988">
    <property type="protein sequence ID" value="PLO64713.1"/>
    <property type="molecule type" value="Genomic_DNA"/>
</dbReference>
<dbReference type="SUPFAM" id="SSF52283">
    <property type="entry name" value="Formate/glycerate dehydrogenase catalytic domain-like"/>
    <property type="match status" value="1"/>
</dbReference>
<accession>A0A2J5PF98</accession>
<name>A0A2J5PF98_9ENTR</name>
<reference evidence="1 2" key="1">
    <citation type="submission" date="2017-11" db="EMBL/GenBank/DDBJ databases">
        <authorList>
            <person name="Han C.G."/>
        </authorList>
    </citation>
    <scope>NUCLEOTIDE SEQUENCE [LARGE SCALE GENOMIC DNA]</scope>
    <source>
        <strain evidence="1 2">A10</strain>
    </source>
</reference>
<keyword evidence="1" id="KW-0670">Pyruvate</keyword>
<gene>
    <name evidence="1" type="ORF">CWN49_24840</name>
</gene>
<reference evidence="1 2" key="2">
    <citation type="submission" date="2018-01" db="EMBL/GenBank/DDBJ databases">
        <title>Genomic study of Klebsiella pneumoniae.</title>
        <authorList>
            <person name="Yang Y."/>
            <person name="Bicalho R."/>
        </authorList>
    </citation>
    <scope>NUCLEOTIDE SEQUENCE [LARGE SCALE GENOMIC DNA]</scope>
    <source>
        <strain evidence="1 2">A10</strain>
    </source>
</reference>
<comment type="caution">
    <text evidence="1">The sequence shown here is derived from an EMBL/GenBank/DDBJ whole genome shotgun (WGS) entry which is preliminary data.</text>
</comment>
<proteinExistence type="predicted"/>
<dbReference type="Gene3D" id="3.40.50.720">
    <property type="entry name" value="NAD(P)-binding Rossmann-like Domain"/>
    <property type="match status" value="2"/>
</dbReference>
<dbReference type="AlphaFoldDB" id="A0A2J5PF98"/>
<protein>
    <submittedName>
        <fullName evidence="1">Glyoxylate/hydroxypyruvate reductase A</fullName>
    </submittedName>
</protein>
<organism evidence="1 2">
    <name type="scientific">Klebsiella michiganensis</name>
    <dbReference type="NCBI Taxonomy" id="1134687"/>
    <lineage>
        <taxon>Bacteria</taxon>
        <taxon>Pseudomonadati</taxon>
        <taxon>Pseudomonadota</taxon>
        <taxon>Gammaproteobacteria</taxon>
        <taxon>Enterobacterales</taxon>
        <taxon>Enterobacteriaceae</taxon>
        <taxon>Klebsiella/Raoultella group</taxon>
        <taxon>Klebsiella</taxon>
    </lineage>
</organism>
<evidence type="ECO:0000313" key="2">
    <source>
        <dbReference type="Proteomes" id="UP000234667"/>
    </source>
</evidence>
<dbReference type="Proteomes" id="UP000234667">
    <property type="component" value="Unassembled WGS sequence"/>
</dbReference>
<sequence>MTQFTIVVDCNDPQYTRELCAAFALFPEVKAVLPEDPAAREAQYACCWFPDPQLLARSPQLKLIQAASAGVDHLPASVFASDVPLCRVVDEDFRHGMFEYALWGVLWFQRRFDRALAHQRERVWKMYPQRAAADYHVGVM</sequence>